<accession>A0A060HDR7</accession>
<keyword evidence="1" id="KW-0472">Membrane</keyword>
<dbReference type="KEGG" id="xfs:D934_04185"/>
<dbReference type="PATRIC" id="fig|155920.8.peg.1010"/>
<dbReference type="Proteomes" id="UP000027215">
    <property type="component" value="Chromosome"/>
</dbReference>
<evidence type="ECO:0000313" key="3">
    <source>
        <dbReference type="Proteomes" id="UP000027215"/>
    </source>
</evidence>
<gene>
    <name evidence="2" type="ORF">D934_04185</name>
</gene>
<keyword evidence="1" id="KW-0812">Transmembrane</keyword>
<dbReference type="AlphaFoldDB" id="A0A060HDR7"/>
<feature type="transmembrane region" description="Helical" evidence="1">
    <location>
        <begin position="19"/>
        <end position="35"/>
    </location>
</feature>
<reference evidence="2 3" key="1">
    <citation type="submission" date="2013-08" db="EMBL/GenBank/DDBJ databases">
        <authorList>
            <person name="Stouthamer R."/>
            <person name="Nunney L."/>
        </authorList>
    </citation>
    <scope>NUCLEOTIDE SEQUENCE [LARGE SCALE GENOMIC DNA]</scope>
    <source>
        <strain evidence="3">ann-1</strain>
    </source>
</reference>
<dbReference type="HOGENOM" id="CLU_3359264_0_0_6"/>
<keyword evidence="1" id="KW-1133">Transmembrane helix</keyword>
<protein>
    <recommendedName>
        <fullName evidence="4">Transmembrane protein</fullName>
    </recommendedName>
</protein>
<dbReference type="EMBL" id="CP006696">
    <property type="protein sequence ID" value="AIC11082.1"/>
    <property type="molecule type" value="Genomic_DNA"/>
</dbReference>
<evidence type="ECO:0000256" key="1">
    <source>
        <dbReference type="SAM" id="Phobius"/>
    </source>
</evidence>
<evidence type="ECO:0008006" key="4">
    <source>
        <dbReference type="Google" id="ProtNLM"/>
    </source>
</evidence>
<evidence type="ECO:0000313" key="2">
    <source>
        <dbReference type="EMBL" id="AIC11082.1"/>
    </source>
</evidence>
<name>A0A060HDR7_XYLFS</name>
<organism evidence="2 3">
    <name type="scientific">Xylella fastidiosa subsp. sandyi Ann-1</name>
    <dbReference type="NCBI Taxonomy" id="155920"/>
    <lineage>
        <taxon>Bacteria</taxon>
        <taxon>Pseudomonadati</taxon>
        <taxon>Pseudomonadota</taxon>
        <taxon>Gammaproteobacteria</taxon>
        <taxon>Lysobacterales</taxon>
        <taxon>Lysobacteraceae</taxon>
        <taxon>Xylella</taxon>
    </lineage>
</organism>
<proteinExistence type="predicted"/>
<sequence>MVNVGVTVQWVRGDDCLDGSFGMLVLCFMIYYIFVA</sequence>